<sequence>MNWRNFVTDIGIDLGTASVLVYVKKRGIVIREPSVVALQKDSNKILAVGEEARQMIGRTPGNIVAIRPLKDGVIADYDVTETMLKYFIERVSPKPRLFRPQVVVCVPSGVTSVEKRAVLEAAVQAGAKKTILIEEPMAAAIGAGLNITEASGNMVVDIGGGTTDIAIISLGGIVVSESLRIGGDKFDEAIIRYIKKMYNMMIGERTAEEIKIEIGSAYPEGEGKAMEIRGRDLVTGLPRTIKFTSTDSFQALSEPITAIVDGIKSVLERTPPELASDIVDKGIVMTGGGSLLHGFTRLLAEETGIPIHLAEDPLSCVALGTGKILENESFEAIKNNLIVGSRSM</sequence>
<evidence type="ECO:0000313" key="8">
    <source>
        <dbReference type="EMBL" id="TCL73317.1"/>
    </source>
</evidence>
<feature type="binding site" evidence="7">
    <location>
        <begin position="160"/>
        <end position="162"/>
    </location>
    <ligand>
        <name>ATP</name>
        <dbReference type="ChEBI" id="CHEBI:30616"/>
    </ligand>
</feature>
<comment type="similarity">
    <text evidence="5 7">Belongs to the FtsA/MreB family.</text>
</comment>
<evidence type="ECO:0000313" key="9">
    <source>
        <dbReference type="Proteomes" id="UP000295008"/>
    </source>
</evidence>
<dbReference type="RefSeq" id="WP_132013463.1">
    <property type="nucleotide sequence ID" value="NZ_SLUN01000005.1"/>
</dbReference>
<evidence type="ECO:0000256" key="1">
    <source>
        <dbReference type="ARBA" id="ARBA00022490"/>
    </source>
</evidence>
<dbReference type="HAMAP" id="MF_02207">
    <property type="entry name" value="MreB"/>
    <property type="match status" value="1"/>
</dbReference>
<keyword evidence="3 7" id="KW-0067">ATP-binding</keyword>
<feature type="binding site" evidence="7">
    <location>
        <begin position="288"/>
        <end position="291"/>
    </location>
    <ligand>
        <name>ATP</name>
        <dbReference type="ChEBI" id="CHEBI:30616"/>
    </ligand>
</feature>
<dbReference type="Proteomes" id="UP000295008">
    <property type="component" value="Unassembled WGS sequence"/>
</dbReference>
<name>A0A4V2QFU7_HYDET</name>
<dbReference type="CDD" id="cd10225">
    <property type="entry name" value="ASKHA_NBD_MreB-like"/>
    <property type="match status" value="1"/>
</dbReference>
<keyword evidence="2 7" id="KW-0547">Nucleotide-binding</keyword>
<dbReference type="GO" id="GO:0005524">
    <property type="term" value="F:ATP binding"/>
    <property type="evidence" value="ECO:0007669"/>
    <property type="project" value="UniProtKB-KW"/>
</dbReference>
<gene>
    <name evidence="7" type="primary">mreB</name>
    <name evidence="8" type="ORF">EDC14_1005179</name>
</gene>
<dbReference type="GO" id="GO:0005737">
    <property type="term" value="C:cytoplasm"/>
    <property type="evidence" value="ECO:0007669"/>
    <property type="project" value="UniProtKB-SubCell"/>
</dbReference>
<comment type="function">
    <text evidence="7">Forms membrane-associated dynamic filaments that are essential for cell shape determination. Acts by regulating cell wall synthesis and cell elongation, and thus cell shape. A feedback loop between cell geometry and MreB localization may maintain elongated cell shape by targeting cell wall growth to regions of negative cell wall curvature.</text>
</comment>
<evidence type="ECO:0000256" key="5">
    <source>
        <dbReference type="ARBA" id="ARBA00023458"/>
    </source>
</evidence>
<protein>
    <recommendedName>
        <fullName evidence="6 7">Cell shape-determining protein MreB</fullName>
    </recommendedName>
</protein>
<keyword evidence="9" id="KW-1185">Reference proteome</keyword>
<dbReference type="GO" id="GO:0008360">
    <property type="term" value="P:regulation of cell shape"/>
    <property type="evidence" value="ECO:0007669"/>
    <property type="project" value="UniProtKB-UniRule"/>
</dbReference>
<dbReference type="NCBIfam" id="NF010539">
    <property type="entry name" value="PRK13927.1"/>
    <property type="match status" value="1"/>
</dbReference>
<evidence type="ECO:0000256" key="3">
    <source>
        <dbReference type="ARBA" id="ARBA00022840"/>
    </source>
</evidence>
<organism evidence="8 9">
    <name type="scientific">Hydrogenispora ethanolica</name>
    <dbReference type="NCBI Taxonomy" id="1082276"/>
    <lineage>
        <taxon>Bacteria</taxon>
        <taxon>Bacillati</taxon>
        <taxon>Bacillota</taxon>
        <taxon>Hydrogenispora</taxon>
    </lineage>
</organism>
<dbReference type="InterPro" id="IPR004753">
    <property type="entry name" value="MreB"/>
</dbReference>
<dbReference type="Gene3D" id="3.30.420.40">
    <property type="match status" value="3"/>
</dbReference>
<dbReference type="GO" id="GO:0000902">
    <property type="term" value="P:cell morphogenesis"/>
    <property type="evidence" value="ECO:0007669"/>
    <property type="project" value="InterPro"/>
</dbReference>
<keyword evidence="1 7" id="KW-0963">Cytoplasm</keyword>
<reference evidence="8 9" key="1">
    <citation type="submission" date="2019-03" db="EMBL/GenBank/DDBJ databases">
        <title>Genomic Encyclopedia of Type Strains, Phase IV (KMG-IV): sequencing the most valuable type-strain genomes for metagenomic binning, comparative biology and taxonomic classification.</title>
        <authorList>
            <person name="Goeker M."/>
        </authorList>
    </citation>
    <scope>NUCLEOTIDE SEQUENCE [LARGE SCALE GENOMIC DNA]</scope>
    <source>
        <strain evidence="8 9">LX-B</strain>
    </source>
</reference>
<feature type="binding site" evidence="7">
    <location>
        <begin position="208"/>
        <end position="211"/>
    </location>
    <ligand>
        <name>ATP</name>
        <dbReference type="ChEBI" id="CHEBI:30616"/>
    </ligand>
</feature>
<dbReference type="AlphaFoldDB" id="A0A4V2QFU7"/>
<evidence type="ECO:0000256" key="2">
    <source>
        <dbReference type="ARBA" id="ARBA00022741"/>
    </source>
</evidence>
<evidence type="ECO:0000256" key="6">
    <source>
        <dbReference type="ARBA" id="ARBA00067319"/>
    </source>
</evidence>
<dbReference type="InterPro" id="IPR056546">
    <property type="entry name" value="MreB_MamK-like"/>
</dbReference>
<dbReference type="NCBIfam" id="TIGR00904">
    <property type="entry name" value="mreB"/>
    <property type="match status" value="1"/>
</dbReference>
<dbReference type="InterPro" id="IPR043129">
    <property type="entry name" value="ATPase_NBD"/>
</dbReference>
<keyword evidence="4 7" id="KW-0133">Cell shape</keyword>
<comment type="subunit">
    <text evidence="7">Forms polymers.</text>
</comment>
<dbReference type="FunFam" id="3.30.420.40:FF:000016">
    <property type="entry name" value="Rod shape-determining protein mreB"/>
    <property type="match status" value="1"/>
</dbReference>
<evidence type="ECO:0000256" key="4">
    <source>
        <dbReference type="ARBA" id="ARBA00022960"/>
    </source>
</evidence>
<dbReference type="SUPFAM" id="SSF53067">
    <property type="entry name" value="Actin-like ATPase domain"/>
    <property type="match status" value="2"/>
</dbReference>
<comment type="caution">
    <text evidence="8">The sequence shown here is derived from an EMBL/GenBank/DDBJ whole genome shotgun (WGS) entry which is preliminary data.</text>
</comment>
<dbReference type="PRINTS" id="PR01652">
    <property type="entry name" value="SHAPEPROTEIN"/>
</dbReference>
<dbReference type="PANTHER" id="PTHR42749:SF1">
    <property type="entry name" value="CELL SHAPE-DETERMINING PROTEIN MREB"/>
    <property type="match status" value="1"/>
</dbReference>
<dbReference type="OrthoDB" id="9768127at2"/>
<accession>A0A4V2QFU7</accession>
<proteinExistence type="inferred from homology"/>
<dbReference type="PANTHER" id="PTHR42749">
    <property type="entry name" value="CELL SHAPE-DETERMINING PROTEIN MREB"/>
    <property type="match status" value="1"/>
</dbReference>
<dbReference type="Pfam" id="PF06723">
    <property type="entry name" value="MreB_Mbl"/>
    <property type="match status" value="1"/>
</dbReference>
<comment type="caution">
    <text evidence="7">Lacks conserved residue(s) required for the propagation of feature annotation.</text>
</comment>
<dbReference type="EMBL" id="SLUN01000005">
    <property type="protein sequence ID" value="TCL73317.1"/>
    <property type="molecule type" value="Genomic_DNA"/>
</dbReference>
<comment type="subcellular location">
    <subcellularLocation>
        <location evidence="7">Cytoplasm</location>
    </subcellularLocation>
    <text evidence="7">Membrane-associated.</text>
</comment>
<evidence type="ECO:0000256" key="7">
    <source>
        <dbReference type="HAMAP-Rule" id="MF_02207"/>
    </source>
</evidence>